<name>A0A2B6I8S8_9BACI</name>
<feature type="domain" description="Glycosyl transferase family 1" evidence="1">
    <location>
        <begin position="330"/>
        <end position="490"/>
    </location>
</feature>
<dbReference type="GO" id="GO:0016757">
    <property type="term" value="F:glycosyltransferase activity"/>
    <property type="evidence" value="ECO:0007669"/>
    <property type="project" value="InterPro"/>
</dbReference>
<sequence length="516" mass="59609">MKKIYMMNSSIDVNRGGLTRVMFERASGLAANGYDVNLLTIDYSERYEEIERELHETNRLSKDVRILNVYEYYRKKNTRTDITDEQHASYQVASGLDEEGFIVQKNSFENRKEARYFDFEGKYVKYKKWNNQDELSFVDYFNENRTRLKRVEYGKERTVKKVTYFTYENKAKQEIYYTVDGFPYLNVSLHEETGKPHLIFVFDRETGEAMCFGGKNPNLLFHAHWIQSLCEESITKPIIINDGIFLTHTLMKVDPKVATRISTVHLNHFDPPFVEGSPIRPSHKHLLENYGKLDALVLLTENQSELIKKQFGDFNNAYVIPNSTAFTEVYKGNKDSKLISLVGRYHSQKAIDDAIKAFKIVVKNHPDARFELYGNGPLESELKKLIHNFGLEKQVILNKYTTDLAEIYGKSLFTILSSRYEGFGLVILESMYQSTPVISYDVPFGPKDIIDNGADGILVENKNIGELANKMAYLLDNPDQAIEMGKKAREKVLDQFSAEGYIEKWIAVFNALENKQ</sequence>
<protein>
    <recommendedName>
        <fullName evidence="1">Glycosyl transferase family 1 domain-containing protein</fullName>
    </recommendedName>
</protein>
<evidence type="ECO:0000313" key="2">
    <source>
        <dbReference type="EMBL" id="SCC67364.1"/>
    </source>
</evidence>
<dbReference type="Pfam" id="PF00534">
    <property type="entry name" value="Glycos_transf_1"/>
    <property type="match status" value="1"/>
</dbReference>
<dbReference type="PANTHER" id="PTHR12526:SF630">
    <property type="entry name" value="GLYCOSYLTRANSFERASE"/>
    <property type="match status" value="1"/>
</dbReference>
<evidence type="ECO:0000259" key="1">
    <source>
        <dbReference type="Pfam" id="PF00534"/>
    </source>
</evidence>
<evidence type="ECO:0000313" key="3">
    <source>
        <dbReference type="Proteomes" id="UP000196052"/>
    </source>
</evidence>
<dbReference type="RefSeq" id="WP_088091857.1">
    <property type="nucleotide sequence ID" value="NZ_FMBE01000017.1"/>
</dbReference>
<organism evidence="2 3">
    <name type="scientific">Bacillus wiedmannii</name>
    <dbReference type="NCBI Taxonomy" id="1890302"/>
    <lineage>
        <taxon>Bacteria</taxon>
        <taxon>Bacillati</taxon>
        <taxon>Bacillota</taxon>
        <taxon>Bacilli</taxon>
        <taxon>Bacillales</taxon>
        <taxon>Bacillaceae</taxon>
        <taxon>Bacillus</taxon>
        <taxon>Bacillus cereus group</taxon>
    </lineage>
</organism>
<gene>
    <name evidence="2" type="ORF">BC05F1_06005</name>
</gene>
<dbReference type="InterPro" id="IPR001296">
    <property type="entry name" value="Glyco_trans_1"/>
</dbReference>
<dbReference type="Proteomes" id="UP000196052">
    <property type="component" value="Unassembled WGS sequence"/>
</dbReference>
<accession>A0A1C4GGX8</accession>
<proteinExistence type="predicted"/>
<dbReference type="Gene3D" id="3.40.50.2000">
    <property type="entry name" value="Glycogen Phosphorylase B"/>
    <property type="match status" value="3"/>
</dbReference>
<dbReference type="EMBL" id="FMBE01000017">
    <property type="protein sequence ID" value="SCC67364.1"/>
    <property type="molecule type" value="Genomic_DNA"/>
</dbReference>
<dbReference type="SUPFAM" id="SSF53756">
    <property type="entry name" value="UDP-Glycosyltransferase/glycogen phosphorylase"/>
    <property type="match status" value="1"/>
</dbReference>
<dbReference type="PANTHER" id="PTHR12526">
    <property type="entry name" value="GLYCOSYLTRANSFERASE"/>
    <property type="match status" value="1"/>
</dbReference>
<dbReference type="AlphaFoldDB" id="A0A2B6I8S8"/>
<accession>A0A2B6I8S8</accession>
<reference evidence="3" key="1">
    <citation type="submission" date="2016-08" db="EMBL/GenBank/DDBJ databases">
        <authorList>
            <person name="Loux V."/>
            <person name="Rue O."/>
        </authorList>
    </citation>
    <scope>NUCLEOTIDE SEQUENCE [LARGE SCALE GENOMIC DNA]</scope>
    <source>
        <strain evidence="3">INRA Bc05-F1</strain>
    </source>
</reference>